<keyword evidence="4 5" id="KW-0720">Serine protease</keyword>
<dbReference type="InterPro" id="IPR015500">
    <property type="entry name" value="Peptidase_S8_subtilisin-rel"/>
</dbReference>
<dbReference type="Gene3D" id="3.40.50.200">
    <property type="entry name" value="Peptidase S8/S53 domain"/>
    <property type="match status" value="1"/>
</dbReference>
<evidence type="ECO:0000256" key="6">
    <source>
        <dbReference type="SAM" id="MobiDB-lite"/>
    </source>
</evidence>
<feature type="domain" description="Peptidase S8/S53" evidence="8">
    <location>
        <begin position="202"/>
        <end position="425"/>
    </location>
</feature>
<evidence type="ECO:0000313" key="9">
    <source>
        <dbReference type="EMBL" id="TQN64970.1"/>
    </source>
</evidence>
<evidence type="ECO:0000313" key="10">
    <source>
        <dbReference type="Proteomes" id="UP000326340"/>
    </source>
</evidence>
<dbReference type="PROSITE" id="PS00138">
    <property type="entry name" value="SUBTILASE_SER"/>
    <property type="match status" value="1"/>
</dbReference>
<proteinExistence type="inferred from homology"/>
<dbReference type="SUPFAM" id="SSF52743">
    <property type="entry name" value="Subtilisin-like"/>
    <property type="match status" value="1"/>
</dbReference>
<dbReference type="Pfam" id="PF00082">
    <property type="entry name" value="Peptidase_S8"/>
    <property type="match status" value="1"/>
</dbReference>
<keyword evidence="10" id="KW-1185">Reference proteome</keyword>
<accession>A0A5Q4BDG4</accession>
<evidence type="ECO:0000256" key="4">
    <source>
        <dbReference type="ARBA" id="ARBA00022825"/>
    </source>
</evidence>
<dbReference type="InterPro" id="IPR000209">
    <property type="entry name" value="Peptidase_S8/S53_dom"/>
</dbReference>
<dbReference type="AlphaFoldDB" id="A0A5Q4BDG4"/>
<evidence type="ECO:0000256" key="1">
    <source>
        <dbReference type="ARBA" id="ARBA00011073"/>
    </source>
</evidence>
<feature type="compositionally biased region" description="Acidic residues" evidence="6">
    <location>
        <begin position="109"/>
        <end position="118"/>
    </location>
</feature>
<dbReference type="OrthoDB" id="1896086at2759"/>
<keyword evidence="3 5" id="KW-0378">Hydrolase</keyword>
<dbReference type="GO" id="GO:0006508">
    <property type="term" value="P:proteolysis"/>
    <property type="evidence" value="ECO:0007669"/>
    <property type="project" value="UniProtKB-KW"/>
</dbReference>
<dbReference type="PRINTS" id="PR00723">
    <property type="entry name" value="SUBTILISIN"/>
</dbReference>
<feature type="active site" description="Charge relay system" evidence="5">
    <location>
        <position position="224"/>
    </location>
</feature>
<name>A0A5Q4BDG4_9PEZI</name>
<dbReference type="PROSITE" id="PS51892">
    <property type="entry name" value="SUBTILASE"/>
    <property type="match status" value="1"/>
</dbReference>
<feature type="signal peptide" evidence="7">
    <location>
        <begin position="1"/>
        <end position="19"/>
    </location>
</feature>
<feature type="active site" description="Charge relay system" evidence="5">
    <location>
        <position position="385"/>
    </location>
</feature>
<keyword evidence="7" id="KW-0732">Signal</keyword>
<feature type="region of interest" description="Disordered" evidence="6">
    <location>
        <begin position="94"/>
        <end position="149"/>
    </location>
</feature>
<evidence type="ECO:0000256" key="3">
    <source>
        <dbReference type="ARBA" id="ARBA00022801"/>
    </source>
</evidence>
<gene>
    <name evidence="9" type="primary">SP1</name>
    <name evidence="9" type="ORF">CSHISOI_10453</name>
</gene>
<dbReference type="InterPro" id="IPR023828">
    <property type="entry name" value="Peptidase_S8_Ser-AS"/>
</dbReference>
<comment type="similarity">
    <text evidence="1 5">Belongs to the peptidase S8 family.</text>
</comment>
<dbReference type="PANTHER" id="PTHR43806">
    <property type="entry name" value="PEPTIDASE S8"/>
    <property type="match status" value="1"/>
</dbReference>
<dbReference type="PANTHER" id="PTHR43806:SF11">
    <property type="entry name" value="CEREVISIN-RELATED"/>
    <property type="match status" value="1"/>
</dbReference>
<dbReference type="Proteomes" id="UP000326340">
    <property type="component" value="Unassembled WGS sequence"/>
</dbReference>
<dbReference type="InterPro" id="IPR036852">
    <property type="entry name" value="Peptidase_S8/S53_dom_sf"/>
</dbReference>
<comment type="caution">
    <text evidence="9">The sequence shown here is derived from an EMBL/GenBank/DDBJ whole genome shotgun (WGS) entry which is preliminary data.</text>
</comment>
<dbReference type="EMBL" id="PUHP01001894">
    <property type="protein sequence ID" value="TQN64970.1"/>
    <property type="molecule type" value="Genomic_DNA"/>
</dbReference>
<feature type="chain" id="PRO_5024962608" evidence="7">
    <location>
        <begin position="20"/>
        <end position="476"/>
    </location>
</feature>
<sequence length="476" mass="51527">MTPIHFVTLFFAFVSLCRAQQLQQESVEYIISAKRGTTKADADGFANALKALVGEAAEIDSISDLDEVPIMWRTRLNRDQLDEVNADRVIAGAAPDEGIVPRDPTTPDVADDDDDTASDVEPLLGPAPFSEPATVAKRASQKQEPTSKNGIVDLRILSTPPQAKTLAPNFYYEEPAGDGITVYQVDIGPFSLRHDEFATASKATTRRTINVNEERRGLASDAEHGTCTASKIVGRTTGTAKRANLVAVRIDETDWGVVSGLRAAAKDIFVRKLNGKAVVSVSVYARSHLPHIMDGVRDAVESLVSLDVPVVCPAGNKGKRGEVDALPALLAKNLPVIVVGSVNRTLEKSYFSQQGDLVTTWAVGENVRCADYKHRSRLRTNIGTSFAGPQVAGIAAYFMSHPAFSTRLRKGTVAADMRDLIRETSFPRIRKDGYPPVAWNLWGLHEACFPKPAPQGRRSRMGAVESRALPACSLAP</sequence>
<evidence type="ECO:0000256" key="5">
    <source>
        <dbReference type="PROSITE-ProRule" id="PRU01240"/>
    </source>
</evidence>
<feature type="active site" description="Charge relay system" evidence="5">
    <location>
        <position position="186"/>
    </location>
</feature>
<protein>
    <submittedName>
        <fullName evidence="9">Subtilisin-like protease 1</fullName>
    </submittedName>
</protein>
<dbReference type="GO" id="GO:0004252">
    <property type="term" value="F:serine-type endopeptidase activity"/>
    <property type="evidence" value="ECO:0007669"/>
    <property type="project" value="UniProtKB-UniRule"/>
</dbReference>
<evidence type="ECO:0000259" key="8">
    <source>
        <dbReference type="Pfam" id="PF00082"/>
    </source>
</evidence>
<keyword evidence="2 5" id="KW-0645">Protease</keyword>
<reference evidence="9 10" key="1">
    <citation type="journal article" date="2019" name="Sci. Rep.">
        <title>Colletotrichum shisoi sp. nov., an anthracnose pathogen of Perilla frutescens in Japan: molecular phylogenetic, morphological and genomic evidence.</title>
        <authorList>
            <person name="Gan P."/>
            <person name="Tsushima A."/>
            <person name="Hiroyama R."/>
            <person name="Narusaka M."/>
            <person name="Takano Y."/>
            <person name="Narusaka Y."/>
            <person name="Kawaradani M."/>
            <person name="Damm U."/>
            <person name="Shirasu K."/>
        </authorList>
    </citation>
    <scope>NUCLEOTIDE SEQUENCE [LARGE SCALE GENOMIC DNA]</scope>
    <source>
        <strain evidence="9 10">PG-2018a</strain>
    </source>
</reference>
<evidence type="ECO:0000256" key="2">
    <source>
        <dbReference type="ARBA" id="ARBA00022670"/>
    </source>
</evidence>
<organism evidence="9 10">
    <name type="scientific">Colletotrichum shisoi</name>
    <dbReference type="NCBI Taxonomy" id="2078593"/>
    <lineage>
        <taxon>Eukaryota</taxon>
        <taxon>Fungi</taxon>
        <taxon>Dikarya</taxon>
        <taxon>Ascomycota</taxon>
        <taxon>Pezizomycotina</taxon>
        <taxon>Sordariomycetes</taxon>
        <taxon>Hypocreomycetidae</taxon>
        <taxon>Glomerellales</taxon>
        <taxon>Glomerellaceae</taxon>
        <taxon>Colletotrichum</taxon>
        <taxon>Colletotrichum destructivum species complex</taxon>
    </lineage>
</organism>
<dbReference type="InterPro" id="IPR050131">
    <property type="entry name" value="Peptidase_S8_subtilisin-like"/>
</dbReference>
<evidence type="ECO:0000256" key="7">
    <source>
        <dbReference type="SAM" id="SignalP"/>
    </source>
</evidence>